<gene>
    <name evidence="1" type="ORF">HUJ06_011137</name>
</gene>
<evidence type="ECO:0000313" key="1">
    <source>
        <dbReference type="EMBL" id="DAD32286.1"/>
    </source>
</evidence>
<reference evidence="1 2" key="1">
    <citation type="journal article" date="2020" name="Mol. Biol. Evol.">
        <title>Distinct Expression and Methylation Patterns for Genes with Different Fates following a Single Whole-Genome Duplication in Flowering Plants.</title>
        <authorList>
            <person name="Shi T."/>
            <person name="Rahmani R.S."/>
            <person name="Gugger P.F."/>
            <person name="Wang M."/>
            <person name="Li H."/>
            <person name="Zhang Y."/>
            <person name="Li Z."/>
            <person name="Wang Q."/>
            <person name="Van de Peer Y."/>
            <person name="Marchal K."/>
            <person name="Chen J."/>
        </authorList>
    </citation>
    <scope>NUCLEOTIDE SEQUENCE [LARGE SCALE GENOMIC DNA]</scope>
    <source>
        <tissue evidence="1">Leaf</tissue>
    </source>
</reference>
<evidence type="ECO:0000313" key="2">
    <source>
        <dbReference type="Proteomes" id="UP000607653"/>
    </source>
</evidence>
<organism evidence="1 2">
    <name type="scientific">Nelumbo nucifera</name>
    <name type="common">Sacred lotus</name>
    <dbReference type="NCBI Taxonomy" id="4432"/>
    <lineage>
        <taxon>Eukaryota</taxon>
        <taxon>Viridiplantae</taxon>
        <taxon>Streptophyta</taxon>
        <taxon>Embryophyta</taxon>
        <taxon>Tracheophyta</taxon>
        <taxon>Spermatophyta</taxon>
        <taxon>Magnoliopsida</taxon>
        <taxon>Proteales</taxon>
        <taxon>Nelumbonaceae</taxon>
        <taxon>Nelumbo</taxon>
    </lineage>
</organism>
<protein>
    <submittedName>
        <fullName evidence="1">Uncharacterized protein</fullName>
    </submittedName>
</protein>
<dbReference type="Proteomes" id="UP000607653">
    <property type="component" value="Unassembled WGS sequence"/>
</dbReference>
<sequence>MKSLKDQSNIRVNLITICKLERSGDEERSPALIVTSFDPVEVGSPK</sequence>
<name>A0A822YN05_NELNU</name>
<keyword evidence="2" id="KW-1185">Reference proteome</keyword>
<dbReference type="EMBL" id="DUZY01000003">
    <property type="protein sequence ID" value="DAD32286.1"/>
    <property type="molecule type" value="Genomic_DNA"/>
</dbReference>
<comment type="caution">
    <text evidence="1">The sequence shown here is derived from an EMBL/GenBank/DDBJ whole genome shotgun (WGS) entry which is preliminary data.</text>
</comment>
<dbReference type="AlphaFoldDB" id="A0A822YN05"/>
<accession>A0A822YN05</accession>
<proteinExistence type="predicted"/>